<gene>
    <name evidence="1" type="ORF">A3B45_00740</name>
</gene>
<dbReference type="STRING" id="1797785.A3B45_00740"/>
<name>A0A1F5KR01_9BACT</name>
<dbReference type="AlphaFoldDB" id="A0A1F5KR01"/>
<dbReference type="EMBL" id="MFDM01000016">
    <property type="protein sequence ID" value="OGE43235.1"/>
    <property type="molecule type" value="Genomic_DNA"/>
</dbReference>
<comment type="caution">
    <text evidence="1">The sequence shown here is derived from an EMBL/GenBank/DDBJ whole genome shotgun (WGS) entry which is preliminary data.</text>
</comment>
<accession>A0A1F5KR01</accession>
<reference evidence="1 2" key="1">
    <citation type="journal article" date="2016" name="Nat. Commun.">
        <title>Thousands of microbial genomes shed light on interconnected biogeochemical processes in an aquifer system.</title>
        <authorList>
            <person name="Anantharaman K."/>
            <person name="Brown C.T."/>
            <person name="Hug L.A."/>
            <person name="Sharon I."/>
            <person name="Castelle C.J."/>
            <person name="Probst A.J."/>
            <person name="Thomas B.C."/>
            <person name="Singh A."/>
            <person name="Wilkins M.J."/>
            <person name="Karaoz U."/>
            <person name="Brodie E.L."/>
            <person name="Williams K.H."/>
            <person name="Hubbard S.S."/>
            <person name="Banfield J.F."/>
        </authorList>
    </citation>
    <scope>NUCLEOTIDE SEQUENCE [LARGE SCALE GENOMIC DNA]</scope>
</reference>
<organism evidence="1 2">
    <name type="scientific">Candidatus Daviesbacteria bacterium RIFCSPLOWO2_01_FULL_39_12</name>
    <dbReference type="NCBI Taxonomy" id="1797785"/>
    <lineage>
        <taxon>Bacteria</taxon>
        <taxon>Candidatus Daviesiibacteriota</taxon>
    </lineage>
</organism>
<protein>
    <recommendedName>
        <fullName evidence="3">DUF3105 domain-containing protein</fullName>
    </recommendedName>
</protein>
<dbReference type="Proteomes" id="UP000178565">
    <property type="component" value="Unassembled WGS sequence"/>
</dbReference>
<evidence type="ECO:0008006" key="3">
    <source>
        <dbReference type="Google" id="ProtNLM"/>
    </source>
</evidence>
<sequence length="217" mass="23951">MNKWIWIGLGIAALGAFLFWLFMGSAKSLPGEKVADLGREHMAIGTEVSYNSNPPTSGKHYEDWIKAGVYQTAKDDRNLVHSLEHGYVIMSYNCDYKGIGYSIQSTVYAHGLEEEEASPSSDGATDSAELSEDCHELVDQLISVYQKKGRIRLIVVPRPNLDSKIALTAWGRIDKFNPSTSSGLSASEIESIEKFIDAYLNQGPEKTKESAGQLNEQ</sequence>
<proteinExistence type="predicted"/>
<evidence type="ECO:0000313" key="2">
    <source>
        <dbReference type="Proteomes" id="UP000178565"/>
    </source>
</evidence>
<dbReference type="InterPro" id="IPR021454">
    <property type="entry name" value="DUF3105"/>
</dbReference>
<evidence type="ECO:0000313" key="1">
    <source>
        <dbReference type="EMBL" id="OGE43235.1"/>
    </source>
</evidence>
<dbReference type="Pfam" id="PF11303">
    <property type="entry name" value="DUF3105"/>
    <property type="match status" value="1"/>
</dbReference>